<accession>A0A502DYI5</accession>
<organism evidence="3 4">
    <name type="scientific">Variovorax guangxiensis</name>
    <dbReference type="NCBI Taxonomy" id="1775474"/>
    <lineage>
        <taxon>Bacteria</taxon>
        <taxon>Pseudomonadati</taxon>
        <taxon>Pseudomonadota</taxon>
        <taxon>Betaproteobacteria</taxon>
        <taxon>Burkholderiales</taxon>
        <taxon>Comamonadaceae</taxon>
        <taxon>Variovorax</taxon>
    </lineage>
</organism>
<dbReference type="PANTHER" id="PTHR48081:SF8">
    <property type="entry name" value="ALPHA_BETA HYDROLASE FOLD-3 DOMAIN-CONTAINING PROTEIN-RELATED"/>
    <property type="match status" value="1"/>
</dbReference>
<dbReference type="OrthoDB" id="9771666at2"/>
<dbReference type="AlphaFoldDB" id="A0A502DYI5"/>
<dbReference type="PANTHER" id="PTHR48081">
    <property type="entry name" value="AB HYDROLASE SUPERFAMILY PROTEIN C4A8.06C"/>
    <property type="match status" value="1"/>
</dbReference>
<dbReference type="SUPFAM" id="SSF53474">
    <property type="entry name" value="alpha/beta-Hydrolases"/>
    <property type="match status" value="1"/>
</dbReference>
<keyword evidence="1 3" id="KW-0378">Hydrolase</keyword>
<comment type="caution">
    <text evidence="3">The sequence shown here is derived from an EMBL/GenBank/DDBJ whole genome shotgun (WGS) entry which is preliminary data.</text>
</comment>
<evidence type="ECO:0000313" key="4">
    <source>
        <dbReference type="Proteomes" id="UP000319212"/>
    </source>
</evidence>
<dbReference type="InterPro" id="IPR050300">
    <property type="entry name" value="GDXG_lipolytic_enzyme"/>
</dbReference>
<evidence type="ECO:0000259" key="2">
    <source>
        <dbReference type="Pfam" id="PF01738"/>
    </source>
</evidence>
<proteinExistence type="predicted"/>
<gene>
    <name evidence="3" type="ORF">EAH82_01330</name>
</gene>
<reference evidence="3 4" key="1">
    <citation type="journal article" date="2019" name="Environ. Microbiol.">
        <title>Species interactions and distinct microbial communities in high Arctic permafrost affected cryosols are associated with the CH4 and CO2 gas fluxes.</title>
        <authorList>
            <person name="Altshuler I."/>
            <person name="Hamel J."/>
            <person name="Turney S."/>
            <person name="Magnuson E."/>
            <person name="Levesque R."/>
            <person name="Greer C."/>
            <person name="Whyte L.G."/>
        </authorList>
    </citation>
    <scope>NUCLEOTIDE SEQUENCE [LARGE SCALE GENOMIC DNA]</scope>
    <source>
        <strain evidence="3 4">S06.C</strain>
    </source>
</reference>
<evidence type="ECO:0000313" key="3">
    <source>
        <dbReference type="EMBL" id="TPG30174.1"/>
    </source>
</evidence>
<evidence type="ECO:0000256" key="1">
    <source>
        <dbReference type="ARBA" id="ARBA00022801"/>
    </source>
</evidence>
<protein>
    <submittedName>
        <fullName evidence="3">Alpha/beta hydrolase</fullName>
    </submittedName>
</protein>
<name>A0A502DYI5_9BURK</name>
<sequence length="326" mass="34674">MGQGGARLRRHHRLKAIDVTPTPFLHAPAAVPHSIQVVRDIVYGHARVGCTGEAAGRLRPLLLDRYAPADAGTAPRPVLVLAFGGAFHRGSKSEDAFGTEGERNTSIADHCRMLAQQGYVACSIDYRLVQEDPDPGATRAVAEPAHIPRSRVDLVRSLLGLPPATSEMLWRGIEAASDDVAMAARFVLAQARSWNIDPRRLALGGFSAGARSALNAVYAEKVPAAAVFALSGYMDAEDQHRHLASHGGPPVLLVSADGDLDYIAAHAPGMAQRFRAHGIVCETVCVRGAGHFYPHDASGTRDDGQATTVSAAIQDFLQRHMPPGDG</sequence>
<feature type="domain" description="Dienelactone hydrolase" evidence="2">
    <location>
        <begin position="95"/>
        <end position="319"/>
    </location>
</feature>
<dbReference type="Proteomes" id="UP000319212">
    <property type="component" value="Unassembled WGS sequence"/>
</dbReference>
<dbReference type="InterPro" id="IPR002925">
    <property type="entry name" value="Dienelactn_hydro"/>
</dbReference>
<dbReference type="Gene3D" id="3.40.50.1820">
    <property type="entry name" value="alpha/beta hydrolase"/>
    <property type="match status" value="1"/>
</dbReference>
<dbReference type="EMBL" id="RCZI01000001">
    <property type="protein sequence ID" value="TPG30174.1"/>
    <property type="molecule type" value="Genomic_DNA"/>
</dbReference>
<dbReference type="GO" id="GO:0016787">
    <property type="term" value="F:hydrolase activity"/>
    <property type="evidence" value="ECO:0007669"/>
    <property type="project" value="UniProtKB-KW"/>
</dbReference>
<dbReference type="Pfam" id="PF01738">
    <property type="entry name" value="DLH"/>
    <property type="match status" value="1"/>
</dbReference>
<dbReference type="InterPro" id="IPR029058">
    <property type="entry name" value="AB_hydrolase_fold"/>
</dbReference>